<sequence>MRDLLKNIFNDASFNVIEEVQLVNEKTFLAISSIDCKVNYYLVVFIQENMKTFLEEADFSTFFEYMKNQDFYNSNMEKNFSLLVCLNCNKEIDLEMQKDIYEIEENPYDFKKYVLVYSDEQVQMLNNELLSSEYRMLIPVEGIKNVLNKILLDNVRFYNFKNYMNDFVYDLITKIFIKLPFLSTEIGKEKQIGNLQEKIKNNLDEELNELTIDFITYEKLLEENEEEQILKKIYAKGGISID</sequence>
<reference evidence="1 2" key="1">
    <citation type="submission" date="2017-01" db="EMBL/GenBank/DDBJ databases">
        <title>Bacillus cereus isolates.</title>
        <authorList>
            <person name="Beno S.M."/>
        </authorList>
    </citation>
    <scope>NUCLEOTIDE SEQUENCE [LARGE SCALE GENOMIC DNA]</scope>
    <source>
        <strain evidence="1 2">FSL M7-1219</strain>
    </source>
</reference>
<dbReference type="Pfam" id="PF20289">
    <property type="entry name" value="MComp1"/>
    <property type="match status" value="1"/>
</dbReference>
<accession>A0A1S9U528</accession>
<proteinExistence type="predicted"/>
<name>A0A1S9U528_BACCE</name>
<dbReference type="Proteomes" id="UP000191124">
    <property type="component" value="Unassembled WGS sequence"/>
</dbReference>
<gene>
    <name evidence="1" type="ORF">BW892_27600</name>
</gene>
<organism evidence="1 2">
    <name type="scientific">Bacillus cereus</name>
    <dbReference type="NCBI Taxonomy" id="1396"/>
    <lineage>
        <taxon>Bacteria</taxon>
        <taxon>Bacillati</taxon>
        <taxon>Bacillota</taxon>
        <taxon>Bacilli</taxon>
        <taxon>Bacillales</taxon>
        <taxon>Bacillaceae</taxon>
        <taxon>Bacillus</taxon>
        <taxon>Bacillus cereus group</taxon>
    </lineage>
</organism>
<protein>
    <submittedName>
        <fullName evidence="1">Uncharacterized protein</fullName>
    </submittedName>
</protein>
<dbReference type="EMBL" id="MUAL01000137">
    <property type="protein sequence ID" value="OOR17336.1"/>
    <property type="molecule type" value="Genomic_DNA"/>
</dbReference>
<evidence type="ECO:0000313" key="1">
    <source>
        <dbReference type="EMBL" id="OOR17336.1"/>
    </source>
</evidence>
<comment type="caution">
    <text evidence="1">The sequence shown here is derived from an EMBL/GenBank/DDBJ whole genome shotgun (WGS) entry which is preliminary data.</text>
</comment>
<dbReference type="InterPro" id="IPR046905">
    <property type="entry name" value="ABC-3C_MC1"/>
</dbReference>
<dbReference type="AlphaFoldDB" id="A0A1S9U528"/>
<dbReference type="RefSeq" id="WP_078182192.1">
    <property type="nucleotide sequence ID" value="NZ_MUAL01000137.1"/>
</dbReference>
<evidence type="ECO:0000313" key="2">
    <source>
        <dbReference type="Proteomes" id="UP000191124"/>
    </source>
</evidence>